<organism evidence="2 3">
    <name type="scientific">Tilletia controversa</name>
    <name type="common">dwarf bunt fungus</name>
    <dbReference type="NCBI Taxonomy" id="13291"/>
    <lineage>
        <taxon>Eukaryota</taxon>
        <taxon>Fungi</taxon>
        <taxon>Dikarya</taxon>
        <taxon>Basidiomycota</taxon>
        <taxon>Ustilaginomycotina</taxon>
        <taxon>Exobasidiomycetes</taxon>
        <taxon>Tilletiales</taxon>
        <taxon>Tilletiaceae</taxon>
        <taxon>Tilletia</taxon>
    </lineage>
</organism>
<feature type="chain" id="PRO_5036475138" evidence="1">
    <location>
        <begin position="20"/>
        <end position="221"/>
    </location>
</feature>
<protein>
    <submittedName>
        <fullName evidence="2">Uncharacterized protein</fullName>
    </submittedName>
</protein>
<reference evidence="2" key="2">
    <citation type="journal article" date="2019" name="IMA Fungus">
        <title>Genome sequencing and comparison of five Tilletia species to identify candidate genes for the detection of regulated species infecting wheat.</title>
        <authorList>
            <person name="Nguyen H.D.T."/>
            <person name="Sultana T."/>
            <person name="Kesanakurti P."/>
            <person name="Hambleton S."/>
        </authorList>
    </citation>
    <scope>NUCLEOTIDE SEQUENCE</scope>
    <source>
        <strain evidence="2">DAOMC 236426</strain>
    </source>
</reference>
<feature type="signal peptide" evidence="1">
    <location>
        <begin position="1"/>
        <end position="19"/>
    </location>
</feature>
<evidence type="ECO:0000256" key="1">
    <source>
        <dbReference type="SAM" id="SignalP"/>
    </source>
</evidence>
<dbReference type="AlphaFoldDB" id="A0A8X7MKC8"/>
<gene>
    <name evidence="2" type="ORF">A4X06_0g8451</name>
</gene>
<sequence>MRLTLALATVASLFAACSAAPLEPRQGTDLSAIDCTGQIIVGNLVVRNPDQSTHLASFVKGDTDGQGRLKLTTKFNGVPSPASSKFAAQICTSYGYVTNGRRQENILTGFITPNNHRDKALTVAASGAGKPSSLVSDVKASSKFTRDSLHQWFHLYNNGTFYSLAYTGRESGNTAGFVYGPVSRRSSDSQDIFVEMKLDDNSQLIFDGSVNPFGYALELHP</sequence>
<proteinExistence type="predicted"/>
<name>A0A8X7MKC8_9BASI</name>
<comment type="caution">
    <text evidence="2">The sequence shown here is derived from an EMBL/GenBank/DDBJ whole genome shotgun (WGS) entry which is preliminary data.</text>
</comment>
<dbReference type="EMBL" id="LWDE02001857">
    <property type="protein sequence ID" value="KAE8239209.1"/>
    <property type="molecule type" value="Genomic_DNA"/>
</dbReference>
<keyword evidence="1" id="KW-0732">Signal</keyword>
<reference evidence="2" key="1">
    <citation type="submission" date="2016-04" db="EMBL/GenBank/DDBJ databases">
        <authorList>
            <person name="Nguyen H.D."/>
            <person name="Samba Siva P."/>
            <person name="Cullis J."/>
            <person name="Levesque C.A."/>
            <person name="Hambleton S."/>
        </authorList>
    </citation>
    <scope>NUCLEOTIDE SEQUENCE</scope>
    <source>
        <strain evidence="2">DAOMC 236426</strain>
    </source>
</reference>
<evidence type="ECO:0000313" key="3">
    <source>
        <dbReference type="Proteomes" id="UP000077684"/>
    </source>
</evidence>
<keyword evidence="3" id="KW-1185">Reference proteome</keyword>
<accession>A0A8X7MKC8</accession>
<dbReference type="Proteomes" id="UP000077684">
    <property type="component" value="Unassembled WGS sequence"/>
</dbReference>
<dbReference type="PROSITE" id="PS51257">
    <property type="entry name" value="PROKAR_LIPOPROTEIN"/>
    <property type="match status" value="1"/>
</dbReference>
<evidence type="ECO:0000313" key="2">
    <source>
        <dbReference type="EMBL" id="KAE8239209.1"/>
    </source>
</evidence>